<organism evidence="1 2">
    <name type="scientific">Botryotinia fuckeliana (strain T4)</name>
    <name type="common">Noble rot fungus</name>
    <name type="synonym">Botrytis cinerea</name>
    <dbReference type="NCBI Taxonomy" id="999810"/>
    <lineage>
        <taxon>Eukaryota</taxon>
        <taxon>Fungi</taxon>
        <taxon>Dikarya</taxon>
        <taxon>Ascomycota</taxon>
        <taxon>Pezizomycotina</taxon>
        <taxon>Leotiomycetes</taxon>
        <taxon>Helotiales</taxon>
        <taxon>Sclerotiniaceae</taxon>
        <taxon>Botrytis</taxon>
    </lineage>
</organism>
<evidence type="ECO:0000313" key="1">
    <source>
        <dbReference type="EMBL" id="CCD49370.1"/>
    </source>
</evidence>
<name>G2Y9Z3_BOTF4</name>
<dbReference type="EMBL" id="FQ790302">
    <property type="protein sequence ID" value="CCD49370.1"/>
    <property type="molecule type" value="Genomic_DNA"/>
</dbReference>
<protein>
    <submittedName>
        <fullName evidence="1">Uncharacterized protein</fullName>
    </submittedName>
</protein>
<dbReference type="Proteomes" id="UP000008177">
    <property type="component" value="Unplaced contigs"/>
</dbReference>
<proteinExistence type="predicted"/>
<evidence type="ECO:0000313" key="2">
    <source>
        <dbReference type="Proteomes" id="UP000008177"/>
    </source>
</evidence>
<sequence>MRPSKPSQPSKPPFKIRINPYTCLGPEPIFAFG</sequence>
<dbReference type="AlphaFoldDB" id="G2Y9Z3"/>
<reference evidence="2" key="1">
    <citation type="journal article" date="2011" name="PLoS Genet.">
        <title>Genomic analysis of the necrotrophic fungal pathogens Sclerotinia sclerotiorum and Botrytis cinerea.</title>
        <authorList>
            <person name="Amselem J."/>
            <person name="Cuomo C.A."/>
            <person name="van Kan J.A."/>
            <person name="Viaud M."/>
            <person name="Benito E.P."/>
            <person name="Couloux A."/>
            <person name="Coutinho P.M."/>
            <person name="de Vries R.P."/>
            <person name="Dyer P.S."/>
            <person name="Fillinger S."/>
            <person name="Fournier E."/>
            <person name="Gout L."/>
            <person name="Hahn M."/>
            <person name="Kohn L."/>
            <person name="Lapalu N."/>
            <person name="Plummer K.M."/>
            <person name="Pradier J.M."/>
            <person name="Quevillon E."/>
            <person name="Sharon A."/>
            <person name="Simon A."/>
            <person name="ten Have A."/>
            <person name="Tudzynski B."/>
            <person name="Tudzynski P."/>
            <person name="Wincker P."/>
            <person name="Andrew M."/>
            <person name="Anthouard V."/>
            <person name="Beever R.E."/>
            <person name="Beffa R."/>
            <person name="Benoit I."/>
            <person name="Bouzid O."/>
            <person name="Brault B."/>
            <person name="Chen Z."/>
            <person name="Choquer M."/>
            <person name="Collemare J."/>
            <person name="Cotton P."/>
            <person name="Danchin E.G."/>
            <person name="Da Silva C."/>
            <person name="Gautier A."/>
            <person name="Giraud C."/>
            <person name="Giraud T."/>
            <person name="Gonzalez C."/>
            <person name="Grossetete S."/>
            <person name="Guldener U."/>
            <person name="Henrissat B."/>
            <person name="Howlett B.J."/>
            <person name="Kodira C."/>
            <person name="Kretschmer M."/>
            <person name="Lappartient A."/>
            <person name="Leroch M."/>
            <person name="Levis C."/>
            <person name="Mauceli E."/>
            <person name="Neuveglise C."/>
            <person name="Oeser B."/>
            <person name="Pearson M."/>
            <person name="Poulain J."/>
            <person name="Poussereau N."/>
            <person name="Quesneville H."/>
            <person name="Rascle C."/>
            <person name="Schumacher J."/>
            <person name="Segurens B."/>
            <person name="Sexton A."/>
            <person name="Silva E."/>
            <person name="Sirven C."/>
            <person name="Soanes D.M."/>
            <person name="Talbot N.J."/>
            <person name="Templeton M."/>
            <person name="Yandava C."/>
            <person name="Yarden O."/>
            <person name="Zeng Q."/>
            <person name="Rollins J.A."/>
            <person name="Lebrun M.H."/>
            <person name="Dickman M."/>
        </authorList>
    </citation>
    <scope>NUCLEOTIDE SEQUENCE [LARGE SCALE GENOMIC DNA]</scope>
    <source>
        <strain evidence="2">T4</strain>
    </source>
</reference>
<dbReference type="HOGENOM" id="CLU_3384673_0_0_1"/>
<accession>G2Y9Z3</accession>
<dbReference type="InParanoid" id="G2Y9Z3"/>
<gene>
    <name evidence="1" type="ORF">BofuT4_uP027400.1</name>
</gene>